<keyword evidence="11" id="KW-1185">Reference proteome</keyword>
<keyword evidence="6 9" id="KW-1133">Transmembrane helix</keyword>
<comment type="subcellular location">
    <subcellularLocation>
        <location evidence="2">Cell membrane</location>
        <topology evidence="2">Multi-pass membrane protein</topology>
    </subcellularLocation>
</comment>
<evidence type="ECO:0000256" key="8">
    <source>
        <dbReference type="ARBA" id="ARBA00026081"/>
    </source>
</evidence>
<sequence>MILAFFTAILAAINVVWLSPWSSRCKNTVIYNIKINPIITAIPAGRFQIFQNSHTVLFVENIKHNKFSKVFLVQFPIQENIQSAFILAESGYIEKSENASQVIILNKGYHFEVNKFLKNFRITNFSNFHALVHYQHKEKKPDPNNFDEADIMKLFSDNNPLIRAELHWRLIIVCSVFIMAIIAVPLSVINPRYGQILSMLPAMLLYLMFFLLESLMRSNVSKDKLDAIFWMWEIALFYLLIGLILNTSHTLPIRRIIVFLKSWYRRVNNSV</sequence>
<dbReference type="GO" id="GO:0015920">
    <property type="term" value="P:lipopolysaccharide transport"/>
    <property type="evidence" value="ECO:0007669"/>
    <property type="project" value="TreeGrafter"/>
</dbReference>
<evidence type="ECO:0000313" key="10">
    <source>
        <dbReference type="EMBL" id="BAO00490.1"/>
    </source>
</evidence>
<proteinExistence type="inferred from homology"/>
<evidence type="ECO:0000256" key="9">
    <source>
        <dbReference type="SAM" id="Phobius"/>
    </source>
</evidence>
<evidence type="ECO:0000256" key="1">
    <source>
        <dbReference type="ARBA" id="ARBA00002265"/>
    </source>
</evidence>
<evidence type="ECO:0000313" key="11">
    <source>
        <dbReference type="Proteomes" id="UP000016900"/>
    </source>
</evidence>
<keyword evidence="4" id="KW-1003">Cell membrane</keyword>
<organism evidence="10 11">
    <name type="scientific">Candidatus Pantoea carbekii</name>
    <dbReference type="NCBI Taxonomy" id="1235990"/>
    <lineage>
        <taxon>Bacteria</taxon>
        <taxon>Pseudomonadati</taxon>
        <taxon>Pseudomonadota</taxon>
        <taxon>Gammaproteobacteria</taxon>
        <taxon>Enterobacterales</taxon>
        <taxon>Erwiniaceae</taxon>
        <taxon>Pantoea</taxon>
    </lineage>
</organism>
<feature type="transmembrane region" description="Helical" evidence="9">
    <location>
        <begin position="196"/>
        <end position="215"/>
    </location>
</feature>
<dbReference type="PANTHER" id="PTHR33529:SF7">
    <property type="entry name" value="LIPOPOLYSACCHARIDE EXPORT SYSTEM PERMEASE PROTEIN LPTF"/>
    <property type="match status" value="1"/>
</dbReference>
<accession>U3U6B9</accession>
<dbReference type="STRING" id="1235990.BMSBPS_0144"/>
<feature type="transmembrane region" description="Helical" evidence="9">
    <location>
        <begin position="166"/>
        <end position="189"/>
    </location>
</feature>
<comment type="subunit">
    <text evidence="8">Component of the lipopolysaccharide transport and assembly complex. The LptBFG transporter is composed of two ATP-binding proteins (LptB) and two transmembrane proteins (LptF and LptG).</text>
</comment>
<feature type="transmembrane region" description="Helical" evidence="9">
    <location>
        <begin position="227"/>
        <end position="245"/>
    </location>
</feature>
<dbReference type="KEGG" id="hhs:HHS_05200"/>
<dbReference type="Proteomes" id="UP000016900">
    <property type="component" value="Chromosome"/>
</dbReference>
<comment type="similarity">
    <text evidence="3">Belongs to the LptF/LptG family.</text>
</comment>
<evidence type="ECO:0000256" key="2">
    <source>
        <dbReference type="ARBA" id="ARBA00004651"/>
    </source>
</evidence>
<dbReference type="AlphaFoldDB" id="U3U6B9"/>
<evidence type="ECO:0000256" key="5">
    <source>
        <dbReference type="ARBA" id="ARBA00022692"/>
    </source>
</evidence>
<evidence type="ECO:0000256" key="6">
    <source>
        <dbReference type="ARBA" id="ARBA00022989"/>
    </source>
</evidence>
<gene>
    <name evidence="10" type="ORF">HHS_05200</name>
</gene>
<keyword evidence="7 9" id="KW-0472">Membrane</keyword>
<dbReference type="EMBL" id="AP012554">
    <property type="protein sequence ID" value="BAO00490.1"/>
    <property type="molecule type" value="Genomic_DNA"/>
</dbReference>
<dbReference type="PATRIC" id="fig|1235990.3.peg.516"/>
<dbReference type="GO" id="GO:0043190">
    <property type="term" value="C:ATP-binding cassette (ABC) transporter complex"/>
    <property type="evidence" value="ECO:0007669"/>
    <property type="project" value="TreeGrafter"/>
</dbReference>
<protein>
    <recommendedName>
        <fullName evidence="12">Lipopolysaccharide export system permease protein LptF</fullName>
    </recommendedName>
</protein>
<dbReference type="eggNOG" id="COG0795">
    <property type="taxonomic scope" value="Bacteria"/>
</dbReference>
<evidence type="ECO:0000256" key="3">
    <source>
        <dbReference type="ARBA" id="ARBA00007725"/>
    </source>
</evidence>
<dbReference type="Pfam" id="PF03739">
    <property type="entry name" value="LptF_LptG"/>
    <property type="match status" value="1"/>
</dbReference>
<reference evidence="10 11" key="1">
    <citation type="submission" date="2012-10" db="EMBL/GenBank/DDBJ databases">
        <title>Genome sequence of the symbiont of the pentatomidae stink bug Halyomorpha halys.</title>
        <authorList>
            <person name="Kobayashi H."/>
            <person name="Fujii-Muramatsu R."/>
            <person name="Takeishi K."/>
            <person name="Noda H."/>
        </authorList>
    </citation>
    <scope>NUCLEOTIDE SEQUENCE [LARGE SCALE GENOMIC DNA]</scope>
</reference>
<dbReference type="InterPro" id="IPR005495">
    <property type="entry name" value="LptG/LptF_permease"/>
</dbReference>
<evidence type="ECO:0000256" key="7">
    <source>
        <dbReference type="ARBA" id="ARBA00023136"/>
    </source>
</evidence>
<keyword evidence="5 9" id="KW-0812">Transmembrane</keyword>
<comment type="function">
    <text evidence="1">Part of the ABC transporter complex LptBFG involved in the translocation of lipopolysaccharide (LPS) from the inner membrane to the outer membrane.</text>
</comment>
<name>U3U6B9_9GAMM</name>
<evidence type="ECO:0000256" key="4">
    <source>
        <dbReference type="ARBA" id="ARBA00022475"/>
    </source>
</evidence>
<evidence type="ECO:0008006" key="12">
    <source>
        <dbReference type="Google" id="ProtNLM"/>
    </source>
</evidence>
<dbReference type="PANTHER" id="PTHR33529">
    <property type="entry name" value="SLR0882 PROTEIN-RELATED"/>
    <property type="match status" value="1"/>
</dbReference>